<dbReference type="GO" id="GO:0005886">
    <property type="term" value="C:plasma membrane"/>
    <property type="evidence" value="ECO:0007669"/>
    <property type="project" value="UniProtKB-SubCell"/>
</dbReference>
<feature type="transmembrane region" description="Helical" evidence="9">
    <location>
        <begin position="100"/>
        <end position="122"/>
    </location>
</feature>
<dbReference type="GO" id="GO:0033214">
    <property type="term" value="P:siderophore-iron import into cell"/>
    <property type="evidence" value="ECO:0007669"/>
    <property type="project" value="TreeGrafter"/>
</dbReference>
<feature type="transmembrane region" description="Helical" evidence="9">
    <location>
        <begin position="350"/>
        <end position="370"/>
    </location>
</feature>
<protein>
    <submittedName>
        <fullName evidence="10">ABC-type Fe3+-siderophore transport system, permease component</fullName>
    </submittedName>
</protein>
<comment type="caution">
    <text evidence="10">The sequence shown here is derived from an EMBL/GenBank/DDBJ whole genome shotgun (WGS) entry which is preliminary data.</text>
</comment>
<dbReference type="EMBL" id="AQPW01000004">
    <property type="protein sequence ID" value="EON33707.1"/>
    <property type="molecule type" value="Genomic_DNA"/>
</dbReference>
<feature type="transmembrane region" description="Helical" evidence="9">
    <location>
        <begin position="239"/>
        <end position="257"/>
    </location>
</feature>
<evidence type="ECO:0000256" key="7">
    <source>
        <dbReference type="ARBA" id="ARBA00023136"/>
    </source>
</evidence>
<dbReference type="RefSeq" id="WP_010841476.1">
    <property type="nucleotide sequence ID" value="NZ_AQPW01000004.1"/>
</dbReference>
<evidence type="ECO:0000256" key="1">
    <source>
        <dbReference type="ARBA" id="ARBA00004651"/>
    </source>
</evidence>
<dbReference type="FunFam" id="1.10.3470.10:FF:000001">
    <property type="entry name" value="Vitamin B12 ABC transporter permease BtuC"/>
    <property type="match status" value="1"/>
</dbReference>
<evidence type="ECO:0000256" key="8">
    <source>
        <dbReference type="SAM" id="MobiDB-lite"/>
    </source>
</evidence>
<evidence type="ECO:0000256" key="4">
    <source>
        <dbReference type="ARBA" id="ARBA00022475"/>
    </source>
</evidence>
<feature type="transmembrane region" description="Helical" evidence="9">
    <location>
        <begin position="193"/>
        <end position="219"/>
    </location>
</feature>
<keyword evidence="5 9" id="KW-0812">Transmembrane</keyword>
<comment type="similarity">
    <text evidence="2">Belongs to the binding-protein-dependent transport system permease family. FecCD subfamily.</text>
</comment>
<evidence type="ECO:0000256" key="3">
    <source>
        <dbReference type="ARBA" id="ARBA00022448"/>
    </source>
</evidence>
<feature type="transmembrane region" description="Helical" evidence="9">
    <location>
        <begin position="37"/>
        <end position="56"/>
    </location>
</feature>
<name>R7YCJ9_9ACTN</name>
<evidence type="ECO:0000256" key="6">
    <source>
        <dbReference type="ARBA" id="ARBA00022989"/>
    </source>
</evidence>
<dbReference type="PANTHER" id="PTHR30472:SF25">
    <property type="entry name" value="ABC TRANSPORTER PERMEASE PROTEIN MJ0876-RELATED"/>
    <property type="match status" value="1"/>
</dbReference>
<dbReference type="InterPro" id="IPR037294">
    <property type="entry name" value="ABC_BtuC-like"/>
</dbReference>
<feature type="transmembrane region" description="Helical" evidence="9">
    <location>
        <begin position="161"/>
        <end position="181"/>
    </location>
</feature>
<comment type="subcellular location">
    <subcellularLocation>
        <location evidence="1">Cell membrane</location>
        <topology evidence="1">Multi-pass membrane protein</topology>
    </subcellularLocation>
</comment>
<dbReference type="SUPFAM" id="SSF81345">
    <property type="entry name" value="ABC transporter involved in vitamin B12 uptake, BtuC"/>
    <property type="match status" value="1"/>
</dbReference>
<dbReference type="PANTHER" id="PTHR30472">
    <property type="entry name" value="FERRIC ENTEROBACTIN TRANSPORT SYSTEM PERMEASE PROTEIN"/>
    <property type="match status" value="1"/>
</dbReference>
<evidence type="ECO:0000313" key="10">
    <source>
        <dbReference type="EMBL" id="EON33707.1"/>
    </source>
</evidence>
<dbReference type="Proteomes" id="UP000013569">
    <property type="component" value="Unassembled WGS sequence"/>
</dbReference>
<keyword evidence="6 9" id="KW-1133">Transmembrane helix</keyword>
<feature type="transmembrane region" description="Helical" evidence="9">
    <location>
        <begin position="129"/>
        <end position="149"/>
    </location>
</feature>
<accession>R7YCJ9</accession>
<feature type="compositionally biased region" description="Low complexity" evidence="8">
    <location>
        <begin position="1"/>
        <end position="25"/>
    </location>
</feature>
<feature type="transmembrane region" description="Helical" evidence="9">
    <location>
        <begin position="321"/>
        <end position="343"/>
    </location>
</feature>
<proteinExistence type="inferred from homology"/>
<evidence type="ECO:0000256" key="9">
    <source>
        <dbReference type="SAM" id="Phobius"/>
    </source>
</evidence>
<keyword evidence="7 9" id="KW-0472">Membrane</keyword>
<dbReference type="CDD" id="cd06550">
    <property type="entry name" value="TM_ABC_iron-siderophores_like"/>
    <property type="match status" value="1"/>
</dbReference>
<dbReference type="AlphaFoldDB" id="R7YCJ9"/>
<dbReference type="InterPro" id="IPR000522">
    <property type="entry name" value="ABC_transptr_permease_BtuC"/>
</dbReference>
<keyword evidence="4" id="KW-1003">Cell membrane</keyword>
<dbReference type="Pfam" id="PF01032">
    <property type="entry name" value="FecCD"/>
    <property type="match status" value="1"/>
</dbReference>
<keyword evidence="3" id="KW-0813">Transport</keyword>
<dbReference type="PATRIC" id="fig|1316928.3.peg.1025"/>
<reference evidence="10 11" key="1">
    <citation type="journal article" date="2013" name="Genome Announc.">
        <title>Draft Genome Sequence of a Benzothiophene-Desulfurizing Bacterium, Gordona terrae Strain C-6.</title>
        <authorList>
            <person name="Wang W."/>
            <person name="Ma T."/>
            <person name="Ren Y."/>
            <person name="Li G."/>
        </authorList>
    </citation>
    <scope>NUCLEOTIDE SEQUENCE [LARGE SCALE GENOMIC DNA]</scope>
    <source>
        <strain evidence="10 11">C-6</strain>
    </source>
</reference>
<feature type="transmembrane region" description="Helical" evidence="9">
    <location>
        <begin position="284"/>
        <end position="309"/>
    </location>
</feature>
<evidence type="ECO:0000256" key="5">
    <source>
        <dbReference type="ARBA" id="ARBA00022692"/>
    </source>
</evidence>
<dbReference type="Gene3D" id="1.10.3470.10">
    <property type="entry name" value="ABC transporter involved in vitamin B12 uptake, BtuC"/>
    <property type="match status" value="1"/>
</dbReference>
<sequence>MTDPAPTRTTTAPATEPTTASTAFPSPGDKPHRVRDLTVVAVMLVATVVLVIVSAGTGKVSVPPLEVLGSIAHHFHLDLGPLPSHPNGEGALWNVRFPRIVLGLFVGAALGAAGCLLQGVLANPLAEPGIIGVSSGAAVGACLMIVLAGGTAGVGGAAGNWALAGAAFVFGLITAAAVYLLSLRDGSSSAIMLVLTGIAVNAFAAGIIAFLTFVATTAAREQIIFWQLGSLAGRTWSEIWVVAPLVVAGVAACLFLVHKLDLLALGDIQAASLGVNVEAVRRQAIVLTAVLTAAAVAFAGIIAFVGLVVPHVMRLIVGPRHAILLPTSVIGGALVITAADLAARTMLGDADLPLGMFTSLIGGPVFFILLRRSRHAGAGW</sequence>
<evidence type="ECO:0000256" key="2">
    <source>
        <dbReference type="ARBA" id="ARBA00007935"/>
    </source>
</evidence>
<evidence type="ECO:0000313" key="11">
    <source>
        <dbReference type="Proteomes" id="UP000013569"/>
    </source>
</evidence>
<dbReference type="GO" id="GO:0022857">
    <property type="term" value="F:transmembrane transporter activity"/>
    <property type="evidence" value="ECO:0007669"/>
    <property type="project" value="InterPro"/>
</dbReference>
<gene>
    <name evidence="10" type="ORF">GTC6_05052</name>
</gene>
<organism evidence="10 11">
    <name type="scientific">Gordonia terrae C-6</name>
    <dbReference type="NCBI Taxonomy" id="1316928"/>
    <lineage>
        <taxon>Bacteria</taxon>
        <taxon>Bacillati</taxon>
        <taxon>Actinomycetota</taxon>
        <taxon>Actinomycetes</taxon>
        <taxon>Mycobacteriales</taxon>
        <taxon>Gordoniaceae</taxon>
        <taxon>Gordonia</taxon>
    </lineage>
</organism>
<feature type="region of interest" description="Disordered" evidence="8">
    <location>
        <begin position="1"/>
        <end position="30"/>
    </location>
</feature>
<dbReference type="OrthoDB" id="9782305at2"/>